<dbReference type="GO" id="GO:0032259">
    <property type="term" value="P:methylation"/>
    <property type="evidence" value="ECO:0007669"/>
    <property type="project" value="UniProtKB-KW"/>
</dbReference>
<dbReference type="PANTHER" id="PTHR43861">
    <property type="entry name" value="TRANS-ACONITATE 2-METHYLTRANSFERASE-RELATED"/>
    <property type="match status" value="1"/>
</dbReference>
<gene>
    <name evidence="3" type="primary">desVI</name>
    <name evidence="3" type="ORF">Pan189_06970</name>
</gene>
<feature type="domain" description="Methyltransferase" evidence="2">
    <location>
        <begin position="50"/>
        <end position="141"/>
    </location>
</feature>
<dbReference type="InterPro" id="IPR029063">
    <property type="entry name" value="SAM-dependent_MTases_sf"/>
</dbReference>
<evidence type="ECO:0000313" key="4">
    <source>
        <dbReference type="Proteomes" id="UP000317318"/>
    </source>
</evidence>
<dbReference type="AlphaFoldDB" id="A0A517QXH5"/>
<dbReference type="EC" id="2.1.1.234" evidence="3"/>
<accession>A0A517QXH5</accession>
<dbReference type="InterPro" id="IPR041698">
    <property type="entry name" value="Methyltransf_25"/>
</dbReference>
<organism evidence="3 4">
    <name type="scientific">Stratiformator vulcanicus</name>
    <dbReference type="NCBI Taxonomy" id="2527980"/>
    <lineage>
        <taxon>Bacteria</taxon>
        <taxon>Pseudomonadati</taxon>
        <taxon>Planctomycetota</taxon>
        <taxon>Planctomycetia</taxon>
        <taxon>Planctomycetales</taxon>
        <taxon>Planctomycetaceae</taxon>
        <taxon>Stratiformator</taxon>
    </lineage>
</organism>
<evidence type="ECO:0000256" key="1">
    <source>
        <dbReference type="ARBA" id="ARBA00022679"/>
    </source>
</evidence>
<dbReference type="Pfam" id="PF13649">
    <property type="entry name" value="Methyltransf_25"/>
    <property type="match status" value="1"/>
</dbReference>
<reference evidence="3 4" key="1">
    <citation type="submission" date="2019-02" db="EMBL/GenBank/DDBJ databases">
        <title>Deep-cultivation of Planctomycetes and their phenomic and genomic characterization uncovers novel biology.</title>
        <authorList>
            <person name="Wiegand S."/>
            <person name="Jogler M."/>
            <person name="Boedeker C."/>
            <person name="Pinto D."/>
            <person name="Vollmers J."/>
            <person name="Rivas-Marin E."/>
            <person name="Kohn T."/>
            <person name="Peeters S.H."/>
            <person name="Heuer A."/>
            <person name="Rast P."/>
            <person name="Oberbeckmann S."/>
            <person name="Bunk B."/>
            <person name="Jeske O."/>
            <person name="Meyerdierks A."/>
            <person name="Storesund J.E."/>
            <person name="Kallscheuer N."/>
            <person name="Luecker S."/>
            <person name="Lage O.M."/>
            <person name="Pohl T."/>
            <person name="Merkel B.J."/>
            <person name="Hornburger P."/>
            <person name="Mueller R.-W."/>
            <person name="Bruemmer F."/>
            <person name="Labrenz M."/>
            <person name="Spormann A.M."/>
            <person name="Op den Camp H."/>
            <person name="Overmann J."/>
            <person name="Amann R."/>
            <person name="Jetten M.S.M."/>
            <person name="Mascher T."/>
            <person name="Medema M.H."/>
            <person name="Devos D.P."/>
            <person name="Kaster A.-K."/>
            <person name="Ovreas L."/>
            <person name="Rohde M."/>
            <person name="Galperin M.Y."/>
            <person name="Jogler C."/>
        </authorList>
    </citation>
    <scope>NUCLEOTIDE SEQUENCE [LARGE SCALE GENOMIC DNA]</scope>
    <source>
        <strain evidence="3 4">Pan189</strain>
    </source>
</reference>
<evidence type="ECO:0000259" key="2">
    <source>
        <dbReference type="Pfam" id="PF13649"/>
    </source>
</evidence>
<dbReference type="SUPFAM" id="SSF53335">
    <property type="entry name" value="S-adenosyl-L-methionine-dependent methyltransferases"/>
    <property type="match status" value="1"/>
</dbReference>
<dbReference type="Proteomes" id="UP000317318">
    <property type="component" value="Chromosome"/>
</dbReference>
<keyword evidence="3" id="KW-0489">Methyltransferase</keyword>
<dbReference type="RefSeq" id="WP_145362551.1">
    <property type="nucleotide sequence ID" value="NZ_CP036268.1"/>
</dbReference>
<name>A0A517QXH5_9PLAN</name>
<proteinExistence type="predicted"/>
<sequence length="260" mass="30449">MPETIHADLYDYPKYYDIIFGSDWAAEVKFLRAAFEKHGRKNTSKLFEPACGTGRLMYQLAKKEFEVSGCDLNEKAVEYCNKRLKRHGFPESAFVGDMADFKLPKKVDAAFNTINSFRHLPDEKSAVAHLKCIANHLLKGGIYVLGLHLTPTEGEWEGEEEWQARRGNLSVISQLRTTGYDAKKRMENLHMLFDIRTLQEHFRIEDTMHYRTYTWKQMQSLFKKIPEFETVETYDFCYDIDDPIEVDEMTEDVVYILKRT</sequence>
<dbReference type="GO" id="GO:0008168">
    <property type="term" value="F:methyltransferase activity"/>
    <property type="evidence" value="ECO:0007669"/>
    <property type="project" value="UniProtKB-KW"/>
</dbReference>
<keyword evidence="4" id="KW-1185">Reference proteome</keyword>
<dbReference type="Gene3D" id="3.40.50.150">
    <property type="entry name" value="Vaccinia Virus protein VP39"/>
    <property type="match status" value="1"/>
</dbReference>
<dbReference type="KEGG" id="svp:Pan189_06970"/>
<keyword evidence="1 3" id="KW-0808">Transferase</keyword>
<dbReference type="CDD" id="cd02440">
    <property type="entry name" value="AdoMet_MTases"/>
    <property type="match status" value="1"/>
</dbReference>
<evidence type="ECO:0000313" key="3">
    <source>
        <dbReference type="EMBL" id="QDT36341.1"/>
    </source>
</evidence>
<dbReference type="EMBL" id="CP036268">
    <property type="protein sequence ID" value="QDT36341.1"/>
    <property type="molecule type" value="Genomic_DNA"/>
</dbReference>
<protein>
    <submittedName>
        <fullName evidence="3">dTDP-3-amino-3,4, 6-trideoxy-alpha-D-glucopyranose</fullName>
        <ecNumber evidence="3">2.1.1.234</ecNumber>
    </submittedName>
</protein>
<dbReference type="Gene3D" id="2.20.25.110">
    <property type="entry name" value="S-adenosyl-L-methionine-dependent methyltransferases"/>
    <property type="match status" value="1"/>
</dbReference>
<dbReference type="OrthoDB" id="9811589at2"/>